<keyword evidence="3" id="KW-0598">Phosphotransferase system</keyword>
<reference evidence="5" key="1">
    <citation type="submission" date="2020-10" db="EMBL/GenBank/DDBJ databases">
        <title>Genome Sequence of ESBL Producing Zambian Clinical Strains.</title>
        <authorList>
            <person name="Shawa M."/>
            <person name="Furuta Y."/>
            <person name="Simbotwe M."/>
            <person name="Mulenga E."/>
            <person name="Mubanga M."/>
            <person name="Mulenga G."/>
            <person name="Kaile C."/>
            <person name="Zorigt T."/>
            <person name="Hang'ombe B."/>
            <person name="Higashi H."/>
        </authorList>
    </citation>
    <scope>NUCLEOTIDE SEQUENCE</scope>
    <source>
        <strain evidence="5">Zam_UTH_09</strain>
    </source>
</reference>
<evidence type="ECO:0000256" key="1">
    <source>
        <dbReference type="ARBA" id="ARBA00022448"/>
    </source>
</evidence>
<dbReference type="EMBL" id="BNFF01000001">
    <property type="protein sequence ID" value="GHK51644.1"/>
    <property type="molecule type" value="Genomic_DNA"/>
</dbReference>
<keyword evidence="4" id="KW-0472">Membrane</keyword>
<dbReference type="Proteomes" id="UP000655094">
    <property type="component" value="Unassembled WGS sequence"/>
</dbReference>
<evidence type="ECO:0000313" key="6">
    <source>
        <dbReference type="Proteomes" id="UP000655094"/>
    </source>
</evidence>
<feature type="transmembrane region" description="Helical" evidence="4">
    <location>
        <begin position="12"/>
        <end position="32"/>
    </location>
</feature>
<dbReference type="GO" id="GO:0090563">
    <property type="term" value="F:protein-phosphocysteine-sugar phosphotransferase activity"/>
    <property type="evidence" value="ECO:0007669"/>
    <property type="project" value="TreeGrafter"/>
</dbReference>
<evidence type="ECO:0000256" key="3">
    <source>
        <dbReference type="ARBA" id="ARBA00022683"/>
    </source>
</evidence>
<feature type="transmembrane region" description="Helical" evidence="4">
    <location>
        <begin position="52"/>
        <end position="73"/>
    </location>
</feature>
<dbReference type="PANTHER" id="PTHR30009">
    <property type="entry name" value="CYTOCHROME C-TYPE SYNTHESIS PROTEIN AND PTS TRANSMEMBRANE COMPONENT"/>
    <property type="match status" value="1"/>
</dbReference>
<accession>A0A919LRC1</accession>
<protein>
    <recommendedName>
        <fullName evidence="7">PTS system glucose-like IIBC component</fullName>
    </recommendedName>
</protein>
<name>A0A919LRC1_KLEPN</name>
<dbReference type="InterPro" id="IPR050429">
    <property type="entry name" value="PTS_Glucose_EIICBA"/>
</dbReference>
<gene>
    <name evidence="5" type="ORF">KPZU09_13800</name>
</gene>
<dbReference type="PANTHER" id="PTHR30009:SF24">
    <property type="entry name" value="PTS SYSTEM, IIBC COMPONENT"/>
    <property type="match status" value="1"/>
</dbReference>
<keyword evidence="4" id="KW-1133">Transmembrane helix</keyword>
<dbReference type="AlphaFoldDB" id="A0A919LRC1"/>
<evidence type="ECO:0000313" key="5">
    <source>
        <dbReference type="EMBL" id="GHK51644.1"/>
    </source>
</evidence>
<sequence length="101" mass="10966">MIGVKKLQDFSKAMIGPVLYLPAIGLLIALFSMTTNRLWVDESSGLYLVGKFVSSMLWALMNHLGFLFCLGLASGLAKTRKAEAAFVAAMTADVRRRIIAG</sequence>
<proteinExistence type="predicted"/>
<evidence type="ECO:0000256" key="2">
    <source>
        <dbReference type="ARBA" id="ARBA00022597"/>
    </source>
</evidence>
<dbReference type="GO" id="GO:0005886">
    <property type="term" value="C:plasma membrane"/>
    <property type="evidence" value="ECO:0007669"/>
    <property type="project" value="TreeGrafter"/>
</dbReference>
<keyword evidence="2" id="KW-0762">Sugar transport</keyword>
<keyword evidence="1" id="KW-0813">Transport</keyword>
<evidence type="ECO:0000256" key="4">
    <source>
        <dbReference type="SAM" id="Phobius"/>
    </source>
</evidence>
<evidence type="ECO:0008006" key="7">
    <source>
        <dbReference type="Google" id="ProtNLM"/>
    </source>
</evidence>
<keyword evidence="4" id="KW-0812">Transmembrane</keyword>
<comment type="caution">
    <text evidence="5">The sequence shown here is derived from an EMBL/GenBank/DDBJ whole genome shotgun (WGS) entry which is preliminary data.</text>
</comment>
<dbReference type="GO" id="GO:0009401">
    <property type="term" value="P:phosphoenolpyruvate-dependent sugar phosphotransferase system"/>
    <property type="evidence" value="ECO:0007669"/>
    <property type="project" value="UniProtKB-KW"/>
</dbReference>
<organism evidence="5 6">
    <name type="scientific">Klebsiella pneumoniae</name>
    <dbReference type="NCBI Taxonomy" id="573"/>
    <lineage>
        <taxon>Bacteria</taxon>
        <taxon>Pseudomonadati</taxon>
        <taxon>Pseudomonadota</taxon>
        <taxon>Gammaproteobacteria</taxon>
        <taxon>Enterobacterales</taxon>
        <taxon>Enterobacteriaceae</taxon>
        <taxon>Klebsiella/Raoultella group</taxon>
        <taxon>Klebsiella</taxon>
        <taxon>Klebsiella pneumoniae complex</taxon>
    </lineage>
</organism>